<evidence type="ECO:0000256" key="1">
    <source>
        <dbReference type="SAM" id="SignalP"/>
    </source>
</evidence>
<accession>A0A916W231</accession>
<feature type="chain" id="PRO_5037479059" description="Ice-binding protein C-terminal domain-containing protein" evidence="1">
    <location>
        <begin position="28"/>
        <end position="213"/>
    </location>
</feature>
<dbReference type="Pfam" id="PF07589">
    <property type="entry name" value="PEP-CTERM"/>
    <property type="match status" value="1"/>
</dbReference>
<keyword evidence="4" id="KW-1185">Reference proteome</keyword>
<feature type="domain" description="Ice-binding protein C-terminal" evidence="2">
    <location>
        <begin position="186"/>
        <end position="209"/>
    </location>
</feature>
<organism evidence="3 4">
    <name type="scientific">Edaphobacter acidisoli</name>
    <dbReference type="NCBI Taxonomy" id="2040573"/>
    <lineage>
        <taxon>Bacteria</taxon>
        <taxon>Pseudomonadati</taxon>
        <taxon>Acidobacteriota</taxon>
        <taxon>Terriglobia</taxon>
        <taxon>Terriglobales</taxon>
        <taxon>Acidobacteriaceae</taxon>
        <taxon>Edaphobacter</taxon>
    </lineage>
</organism>
<comment type="caution">
    <text evidence="3">The sequence shown here is derived from an EMBL/GenBank/DDBJ whole genome shotgun (WGS) entry which is preliminary data.</text>
</comment>
<reference evidence="3" key="2">
    <citation type="submission" date="2020-09" db="EMBL/GenBank/DDBJ databases">
        <authorList>
            <person name="Sun Q."/>
            <person name="Zhou Y."/>
        </authorList>
    </citation>
    <scope>NUCLEOTIDE SEQUENCE</scope>
    <source>
        <strain evidence="3">CGMCC 1.15447</strain>
    </source>
</reference>
<evidence type="ECO:0000313" key="3">
    <source>
        <dbReference type="EMBL" id="GGA59807.1"/>
    </source>
</evidence>
<sequence length="213" mass="22027">MKKLLSSSVRFLLCMPALLLMTGVLHADTVFSENFNEVTPGLGVATAGAFQAIDGTNVDVVGGALFGNLCSGPESGNCVDMGGTGGKNPSGNIDLMTALNLAPGTYYLSFDLIGSQRDTTTTTTVNFGPYSQTFTLGPEDFTSGIVTDQAVVWGGGNIQLQFTDNSPANNIGALLDNITVTTTPAPVPEPESLVLLATGLLGGAGLLRRKFFV</sequence>
<evidence type="ECO:0000313" key="4">
    <source>
        <dbReference type="Proteomes" id="UP000648801"/>
    </source>
</evidence>
<gene>
    <name evidence="3" type="ORF">GCM10011507_09150</name>
</gene>
<name>A0A916W231_9BACT</name>
<dbReference type="InterPro" id="IPR013424">
    <property type="entry name" value="Ice-binding_C"/>
</dbReference>
<evidence type="ECO:0000259" key="2">
    <source>
        <dbReference type="Pfam" id="PF07589"/>
    </source>
</evidence>
<feature type="signal peptide" evidence="1">
    <location>
        <begin position="1"/>
        <end position="27"/>
    </location>
</feature>
<dbReference type="AlphaFoldDB" id="A0A916W231"/>
<proteinExistence type="predicted"/>
<reference evidence="3" key="1">
    <citation type="journal article" date="2014" name="Int. J. Syst. Evol. Microbiol.">
        <title>Complete genome sequence of Corynebacterium casei LMG S-19264T (=DSM 44701T), isolated from a smear-ripened cheese.</title>
        <authorList>
            <consortium name="US DOE Joint Genome Institute (JGI-PGF)"/>
            <person name="Walter F."/>
            <person name="Albersmeier A."/>
            <person name="Kalinowski J."/>
            <person name="Ruckert C."/>
        </authorList>
    </citation>
    <scope>NUCLEOTIDE SEQUENCE</scope>
    <source>
        <strain evidence="3">CGMCC 1.15447</strain>
    </source>
</reference>
<keyword evidence="1" id="KW-0732">Signal</keyword>
<dbReference type="RefSeq" id="WP_188758104.1">
    <property type="nucleotide sequence ID" value="NZ_BMJB01000001.1"/>
</dbReference>
<dbReference type="Proteomes" id="UP000648801">
    <property type="component" value="Unassembled WGS sequence"/>
</dbReference>
<dbReference type="EMBL" id="BMJB01000001">
    <property type="protein sequence ID" value="GGA59807.1"/>
    <property type="molecule type" value="Genomic_DNA"/>
</dbReference>
<protein>
    <recommendedName>
        <fullName evidence="2">Ice-binding protein C-terminal domain-containing protein</fullName>
    </recommendedName>
</protein>
<dbReference type="NCBIfam" id="TIGR02595">
    <property type="entry name" value="PEP_CTERM"/>
    <property type="match status" value="1"/>
</dbReference>